<dbReference type="Proteomes" id="UP000509608">
    <property type="component" value="Segment"/>
</dbReference>
<dbReference type="GeneID" id="80026075"/>
<name>A0A6M9Z3R0_9CAUD</name>
<dbReference type="EMBL" id="MT451981">
    <property type="protein sequence ID" value="QKN87610.1"/>
    <property type="molecule type" value="Genomic_DNA"/>
</dbReference>
<dbReference type="KEGG" id="vg:80026075"/>
<sequence>MRASDLVPRPVELSDGVPITPRPVTGCAVCAALMKQWRQATSPGSPAFDPSHATDLAVEIRRHPHQYKRRQRTR</sequence>
<feature type="region of interest" description="Disordered" evidence="1">
    <location>
        <begin position="40"/>
        <end position="74"/>
    </location>
</feature>
<evidence type="ECO:0000256" key="1">
    <source>
        <dbReference type="SAM" id="MobiDB-lite"/>
    </source>
</evidence>
<protein>
    <submittedName>
        <fullName evidence="2">Uncharacterized protein</fullName>
    </submittedName>
</protein>
<feature type="compositionally biased region" description="Basic residues" evidence="1">
    <location>
        <begin position="62"/>
        <end position="74"/>
    </location>
</feature>
<dbReference type="RefSeq" id="YP_010756319.1">
    <property type="nucleotide sequence ID" value="NC_073486.1"/>
</dbReference>
<keyword evidence="3" id="KW-1185">Reference proteome</keyword>
<proteinExistence type="predicted"/>
<gene>
    <name evidence="2" type="primary">25</name>
    <name evidence="2" type="ORF">SEA_VONDRA_25</name>
</gene>
<evidence type="ECO:0000313" key="3">
    <source>
        <dbReference type="Proteomes" id="UP000509608"/>
    </source>
</evidence>
<evidence type="ECO:0000313" key="2">
    <source>
        <dbReference type="EMBL" id="QKN87610.1"/>
    </source>
</evidence>
<accession>A0A6M9Z3R0</accession>
<organism evidence="2 3">
    <name type="scientific">Streptomyces phage Vondra</name>
    <dbReference type="NCBI Taxonomy" id="2736273"/>
    <lineage>
        <taxon>Viruses</taxon>
        <taxon>Duplodnaviria</taxon>
        <taxon>Heunggongvirae</taxon>
        <taxon>Uroviricota</taxon>
        <taxon>Caudoviricetes</taxon>
        <taxon>Ignaciovirus</taxon>
        <taxon>Ignaciovirus vondra</taxon>
    </lineage>
</organism>
<reference evidence="2 3" key="1">
    <citation type="submission" date="2020-05" db="EMBL/GenBank/DDBJ databases">
        <authorList>
            <person name="Vondra J.M."/>
            <person name="Stovall M.A."/>
            <person name="Menchaca C."/>
            <person name="Bhuiyan S."/>
            <person name="Subhayu N."/>
            <person name="Hughes L.E."/>
            <person name="Garlena R.A."/>
            <person name="Russell D.A."/>
            <person name="Pope W.H."/>
            <person name="Jacobs-Sera D."/>
            <person name="Hatfull G.F."/>
        </authorList>
    </citation>
    <scope>NUCLEOTIDE SEQUENCE [LARGE SCALE GENOMIC DNA]</scope>
</reference>